<feature type="compositionally biased region" description="Polar residues" evidence="1">
    <location>
        <begin position="459"/>
        <end position="490"/>
    </location>
</feature>
<evidence type="ECO:0000256" key="1">
    <source>
        <dbReference type="SAM" id="MobiDB-lite"/>
    </source>
</evidence>
<feature type="compositionally biased region" description="Polar residues" evidence="1">
    <location>
        <begin position="597"/>
        <end position="612"/>
    </location>
</feature>
<feature type="region of interest" description="Disordered" evidence="1">
    <location>
        <begin position="548"/>
        <end position="638"/>
    </location>
</feature>
<feature type="compositionally biased region" description="Polar residues" evidence="1">
    <location>
        <begin position="1"/>
        <end position="13"/>
    </location>
</feature>
<feature type="region of interest" description="Disordered" evidence="1">
    <location>
        <begin position="1"/>
        <end position="66"/>
    </location>
</feature>
<feature type="region of interest" description="Disordered" evidence="1">
    <location>
        <begin position="422"/>
        <end position="535"/>
    </location>
</feature>
<feature type="compositionally biased region" description="Basic and acidic residues" evidence="1">
    <location>
        <begin position="517"/>
        <end position="533"/>
    </location>
</feature>
<sequence length="746" mass="78267">MTPFNNNHTNNKFASGRAQFDGTGQTNGRTPFDGLGHTNGRTPFDGLGRTPFHGPGNTGGGTPFYGPGNTGGGALFYGPGNTGGVTPFYGPGITGGRTPFNGMGHAGVGTPLDGFGNGSGRTPFDGLGDADGGNLGGPLPALPFRNKNETQESFLAPSQGTPVSGSFILFYNEPGNKPGATQGSQSTVHLVSLQASQASGPPAAHPIPPRAISQSLRNIYFEYAVYIQLVVNDLRRDLPRASTSNRASTGGAKEWDKVSSKGKTVWKTPVVNWTWDQFKEGAMKALGQPQDHLDTHLASLDQAGNNEFQPFLKVGVDNPASKVIIRISMDDPNAQAAKKVQEGLENETLALSYAAPEERQALAMTKAQLIVNPKSDVEAGKRTKMIAKLTAHIISVYGCNAEALEFTPEPYAITTIKGIAESPEKKRTDGSASPKRKFPPARKLPNGRVLPPCLIPNVKNANPTASSATLPGPSSDNPVVVHNNQSQQATPGVVGESAQPKGLTAAGDETTGSNKDSSGDHSSIHNGREDKSPTPKLCIMLTPAEESQAVLNRSPARKVHRSPAGVDQQFSRLNFASRRGGRGVPSGSPTRKGLSSLGASSRHSPSASAGLTSPSLLASAPRHSPSASAGPTSPSVLASACPGSPLPAAVSAMTPASRPCAPPSARALAMTLGQFLTHARFDIDDQVVQVLILMNQIQHWCYFRHSSVSDLCKRGFPHPIAVQIMDGADLLELSLAEENISYAYEV</sequence>
<protein>
    <submittedName>
        <fullName evidence="2">Uncharacterized protein</fullName>
    </submittedName>
</protein>
<name>A0A2N5URI5_9BASI</name>
<feature type="compositionally biased region" description="Gly residues" evidence="1">
    <location>
        <begin position="56"/>
        <end position="66"/>
    </location>
</feature>
<feature type="compositionally biased region" description="Low complexity" evidence="1">
    <location>
        <begin position="613"/>
        <end position="635"/>
    </location>
</feature>
<evidence type="ECO:0000313" key="3">
    <source>
        <dbReference type="Proteomes" id="UP000235392"/>
    </source>
</evidence>
<reference evidence="2 3" key="1">
    <citation type="submission" date="2017-11" db="EMBL/GenBank/DDBJ databases">
        <title>De novo assembly and phasing of dikaryotic genomes from two isolates of Puccinia coronata f. sp. avenae, the causal agent of oat crown rust.</title>
        <authorList>
            <person name="Miller M.E."/>
            <person name="Zhang Y."/>
            <person name="Omidvar V."/>
            <person name="Sperschneider J."/>
            <person name="Schwessinger B."/>
            <person name="Raley C."/>
            <person name="Palmer J.M."/>
            <person name="Garnica D."/>
            <person name="Upadhyaya N."/>
            <person name="Rathjen J."/>
            <person name="Taylor J.M."/>
            <person name="Park R.F."/>
            <person name="Dodds P.N."/>
            <person name="Hirsch C.D."/>
            <person name="Kianian S.F."/>
            <person name="Figueroa M."/>
        </authorList>
    </citation>
    <scope>NUCLEOTIDE SEQUENCE [LARGE SCALE GENOMIC DNA]</scope>
    <source>
        <strain evidence="2">12SD80</strain>
    </source>
</reference>
<proteinExistence type="predicted"/>
<accession>A0A2N5URI5</accession>
<dbReference type="AlphaFoldDB" id="A0A2N5URI5"/>
<dbReference type="Proteomes" id="UP000235392">
    <property type="component" value="Unassembled WGS sequence"/>
</dbReference>
<gene>
    <name evidence="2" type="ORF">PCASD_07280</name>
</gene>
<evidence type="ECO:0000313" key="2">
    <source>
        <dbReference type="EMBL" id="PLW40364.1"/>
    </source>
</evidence>
<dbReference type="EMBL" id="PGCI01000103">
    <property type="protein sequence ID" value="PLW40364.1"/>
    <property type="molecule type" value="Genomic_DNA"/>
</dbReference>
<organism evidence="2 3">
    <name type="scientific">Puccinia coronata f. sp. avenae</name>
    <dbReference type="NCBI Taxonomy" id="200324"/>
    <lineage>
        <taxon>Eukaryota</taxon>
        <taxon>Fungi</taxon>
        <taxon>Dikarya</taxon>
        <taxon>Basidiomycota</taxon>
        <taxon>Pucciniomycotina</taxon>
        <taxon>Pucciniomycetes</taxon>
        <taxon>Pucciniales</taxon>
        <taxon>Pucciniaceae</taxon>
        <taxon>Puccinia</taxon>
    </lineage>
</organism>
<comment type="caution">
    <text evidence="2">The sequence shown here is derived from an EMBL/GenBank/DDBJ whole genome shotgun (WGS) entry which is preliminary data.</text>
</comment>